<reference evidence="2" key="2">
    <citation type="submission" date="2023-06" db="EMBL/GenBank/DDBJ databases">
        <authorList>
            <consortium name="Lawrence Berkeley National Laboratory"/>
            <person name="Haridas S."/>
            <person name="Hensen N."/>
            <person name="Bonometti L."/>
            <person name="Westerberg I."/>
            <person name="Brannstrom I.O."/>
            <person name="Guillou S."/>
            <person name="Cros-Aarteil S."/>
            <person name="Calhoun S."/>
            <person name="Kuo A."/>
            <person name="Mondo S."/>
            <person name="Pangilinan J."/>
            <person name="Riley R."/>
            <person name="Labutti K."/>
            <person name="Andreopoulos B."/>
            <person name="Lipzen A."/>
            <person name="Chen C."/>
            <person name="Yanf M."/>
            <person name="Daum C."/>
            <person name="Ng V."/>
            <person name="Clum A."/>
            <person name="Steindorff A."/>
            <person name="Ohm R."/>
            <person name="Martin F."/>
            <person name="Silar P."/>
            <person name="Natvig D."/>
            <person name="Lalanne C."/>
            <person name="Gautier V."/>
            <person name="Ament-Velasquez S.L."/>
            <person name="Kruys A."/>
            <person name="Hutchinson M.I."/>
            <person name="Powell A.J."/>
            <person name="Barry K."/>
            <person name="Miller A.N."/>
            <person name="Grigoriev I.V."/>
            <person name="Debuchy R."/>
            <person name="Gladieux P."/>
            <person name="Thoren M.H."/>
            <person name="Johannesson H."/>
        </authorList>
    </citation>
    <scope>NUCLEOTIDE SEQUENCE</scope>
    <source>
        <strain evidence="2">CBS 314.62</strain>
    </source>
</reference>
<dbReference type="Gene3D" id="3.20.20.80">
    <property type="entry name" value="Glycosidases"/>
    <property type="match status" value="1"/>
</dbReference>
<dbReference type="Proteomes" id="UP001270362">
    <property type="component" value="Unassembled WGS sequence"/>
</dbReference>
<dbReference type="CDD" id="cd11577">
    <property type="entry name" value="GH71"/>
    <property type="match status" value="1"/>
</dbReference>
<keyword evidence="2" id="KW-0378">Hydrolase</keyword>
<organism evidence="2 3">
    <name type="scientific">Podospora appendiculata</name>
    <dbReference type="NCBI Taxonomy" id="314037"/>
    <lineage>
        <taxon>Eukaryota</taxon>
        <taxon>Fungi</taxon>
        <taxon>Dikarya</taxon>
        <taxon>Ascomycota</taxon>
        <taxon>Pezizomycotina</taxon>
        <taxon>Sordariomycetes</taxon>
        <taxon>Sordariomycetidae</taxon>
        <taxon>Sordariales</taxon>
        <taxon>Podosporaceae</taxon>
        <taxon>Podospora</taxon>
    </lineage>
</organism>
<feature type="compositionally biased region" description="Polar residues" evidence="1">
    <location>
        <begin position="432"/>
        <end position="449"/>
    </location>
</feature>
<dbReference type="GO" id="GO:0051118">
    <property type="term" value="F:glucan endo-1,3-alpha-glucosidase activity"/>
    <property type="evidence" value="ECO:0007669"/>
    <property type="project" value="InterPro"/>
</dbReference>
<keyword evidence="3" id="KW-1185">Reference proteome</keyword>
<accession>A0AAE0XD86</accession>
<name>A0AAE0XD86_9PEZI</name>
<comment type="caution">
    <text evidence="2">The sequence shown here is derived from an EMBL/GenBank/DDBJ whole genome shotgun (WGS) entry which is preliminary data.</text>
</comment>
<dbReference type="InterPro" id="IPR005197">
    <property type="entry name" value="Glyco_hydro_71"/>
</dbReference>
<proteinExistence type="predicted"/>
<sequence>MVIPRAVFAHYMVGLTYMQSAEQWGYDIGNASAAAIDGFALNIGPSDSFTLNSLRHAYDAAAKVDNFTLFLSFDFQATGGSWSPKTIADLTNTFKDEPAQFKVDGKPLVSTFEGVSFTDQWSQARSQVDGDIFLVPDWSSLGADGLYPHLDEIDGAFSFDAWPTAGQTNKTTDSDVRYTKVLKQASQANKFNVKTYNGKAYMMGVSPYFYTKLPQLGKNWYSSSDSLWYDRWQQVLDVMPDLVEIVSWNDFGESHHIGNNVEAQILASAKPYVDGLSHAGFRAILPYFIAAYKAGTKNITLPESMGEGAVSAWYRTTPIDLPNCSDGGTKWGQSGSDSAKDGVRDVINIVAVSAWNTSLTVALGDATYTVQVAQGAPQFFQVSFEELGNQRGTVSISMGNQTATGAAITDECPESGVINFNAETIGLKIPSTTNETYNDSNSSPGQGSSDDYKWNGVKRRNVHAKARRSVASLDRGVSWAVSALALTAVGMLYV</sequence>
<gene>
    <name evidence="2" type="ORF">B0T22DRAFT_192817</name>
</gene>
<evidence type="ECO:0000256" key="1">
    <source>
        <dbReference type="SAM" id="MobiDB-lite"/>
    </source>
</evidence>
<protein>
    <submittedName>
        <fullName evidence="2">Glycosyl hydrolase family 71-domain-containing protein</fullName>
    </submittedName>
</protein>
<dbReference type="EMBL" id="JAULSO010000002">
    <property type="protein sequence ID" value="KAK3690417.1"/>
    <property type="molecule type" value="Genomic_DNA"/>
</dbReference>
<dbReference type="Pfam" id="PF03659">
    <property type="entry name" value="Glyco_hydro_71"/>
    <property type="match status" value="1"/>
</dbReference>
<evidence type="ECO:0000313" key="3">
    <source>
        <dbReference type="Proteomes" id="UP001270362"/>
    </source>
</evidence>
<feature type="region of interest" description="Disordered" evidence="1">
    <location>
        <begin position="432"/>
        <end position="454"/>
    </location>
</feature>
<reference evidence="2" key="1">
    <citation type="journal article" date="2023" name="Mol. Phylogenet. Evol.">
        <title>Genome-scale phylogeny and comparative genomics of the fungal order Sordariales.</title>
        <authorList>
            <person name="Hensen N."/>
            <person name="Bonometti L."/>
            <person name="Westerberg I."/>
            <person name="Brannstrom I.O."/>
            <person name="Guillou S."/>
            <person name="Cros-Aarteil S."/>
            <person name="Calhoun S."/>
            <person name="Haridas S."/>
            <person name="Kuo A."/>
            <person name="Mondo S."/>
            <person name="Pangilinan J."/>
            <person name="Riley R."/>
            <person name="LaButti K."/>
            <person name="Andreopoulos B."/>
            <person name="Lipzen A."/>
            <person name="Chen C."/>
            <person name="Yan M."/>
            <person name="Daum C."/>
            <person name="Ng V."/>
            <person name="Clum A."/>
            <person name="Steindorff A."/>
            <person name="Ohm R.A."/>
            <person name="Martin F."/>
            <person name="Silar P."/>
            <person name="Natvig D.O."/>
            <person name="Lalanne C."/>
            <person name="Gautier V."/>
            <person name="Ament-Velasquez S.L."/>
            <person name="Kruys A."/>
            <person name="Hutchinson M.I."/>
            <person name="Powell A.J."/>
            <person name="Barry K."/>
            <person name="Miller A.N."/>
            <person name="Grigoriev I.V."/>
            <person name="Debuchy R."/>
            <person name="Gladieux P."/>
            <person name="Hiltunen Thoren M."/>
            <person name="Johannesson H."/>
        </authorList>
    </citation>
    <scope>NUCLEOTIDE SEQUENCE</scope>
    <source>
        <strain evidence="2">CBS 314.62</strain>
    </source>
</reference>
<dbReference type="AlphaFoldDB" id="A0AAE0XD86"/>
<evidence type="ECO:0000313" key="2">
    <source>
        <dbReference type="EMBL" id="KAK3690417.1"/>
    </source>
</evidence>